<accession>A0A158DK16</accession>
<dbReference type="SUPFAM" id="SSF110849">
    <property type="entry name" value="ParB/Sulfiredoxin"/>
    <property type="match status" value="1"/>
</dbReference>
<feature type="domain" description="ParB-like N-terminal" evidence="4">
    <location>
        <begin position="5"/>
        <end position="96"/>
    </location>
</feature>
<dbReference type="PANTHER" id="PTHR33375:SF1">
    <property type="entry name" value="CHROMOSOME-PARTITIONING PROTEIN PARB-RELATED"/>
    <property type="match status" value="1"/>
</dbReference>
<feature type="compositionally biased region" description="Low complexity" evidence="3">
    <location>
        <begin position="356"/>
        <end position="365"/>
    </location>
</feature>
<feature type="region of interest" description="Disordered" evidence="3">
    <location>
        <begin position="345"/>
        <end position="366"/>
    </location>
</feature>
<keyword evidence="2" id="KW-0159">Chromosome partition</keyword>
<comment type="similarity">
    <text evidence="1">Belongs to the ParB family.</text>
</comment>
<dbReference type="Gene3D" id="3.90.1530.30">
    <property type="match status" value="1"/>
</dbReference>
<dbReference type="AlphaFoldDB" id="A0A158DK16"/>
<evidence type="ECO:0000313" key="5">
    <source>
        <dbReference type="EMBL" id="SAK94992.1"/>
    </source>
</evidence>
<name>A0A158DK16_9BURK</name>
<dbReference type="InterPro" id="IPR003115">
    <property type="entry name" value="ParB_N"/>
</dbReference>
<reference evidence="5" key="1">
    <citation type="submission" date="2016-01" db="EMBL/GenBank/DDBJ databases">
        <authorList>
            <person name="Peeters C."/>
        </authorList>
    </citation>
    <scope>NUCLEOTIDE SEQUENCE [LARGE SCALE GENOMIC DNA]</scope>
    <source>
        <strain evidence="5">LMG 29318</strain>
    </source>
</reference>
<dbReference type="PANTHER" id="PTHR33375">
    <property type="entry name" value="CHROMOSOME-PARTITIONING PROTEIN PARB-RELATED"/>
    <property type="match status" value="1"/>
</dbReference>
<comment type="caution">
    <text evidence="5">The sequence shown here is derived from an EMBL/GenBank/DDBJ whole genome shotgun (WGS) entry which is preliminary data.</text>
</comment>
<dbReference type="Gene3D" id="1.10.10.2830">
    <property type="match status" value="1"/>
</dbReference>
<dbReference type="GO" id="GO:0007059">
    <property type="term" value="P:chromosome segregation"/>
    <property type="evidence" value="ECO:0007669"/>
    <property type="project" value="UniProtKB-KW"/>
</dbReference>
<dbReference type="InterPro" id="IPR050336">
    <property type="entry name" value="Chromosome_partition/occlusion"/>
</dbReference>
<dbReference type="GO" id="GO:0003677">
    <property type="term" value="F:DNA binding"/>
    <property type="evidence" value="ECO:0007669"/>
    <property type="project" value="InterPro"/>
</dbReference>
<protein>
    <submittedName>
        <fullName evidence="5">ParB-like partition protein</fullName>
    </submittedName>
</protein>
<evidence type="ECO:0000313" key="6">
    <source>
        <dbReference type="Proteomes" id="UP000054870"/>
    </source>
</evidence>
<evidence type="ECO:0000259" key="4">
    <source>
        <dbReference type="SMART" id="SM00470"/>
    </source>
</evidence>
<dbReference type="SUPFAM" id="SSF109709">
    <property type="entry name" value="KorB DNA-binding domain-like"/>
    <property type="match status" value="1"/>
</dbReference>
<dbReference type="EMBL" id="FCOF02000076">
    <property type="protein sequence ID" value="SAK94992.1"/>
    <property type="molecule type" value="Genomic_DNA"/>
</dbReference>
<organism evidence="5 6">
    <name type="scientific">Caballeronia catudaia</name>
    <dbReference type="NCBI Taxonomy" id="1777136"/>
    <lineage>
        <taxon>Bacteria</taxon>
        <taxon>Pseudomonadati</taxon>
        <taxon>Pseudomonadota</taxon>
        <taxon>Betaproteobacteria</taxon>
        <taxon>Burkholderiales</taxon>
        <taxon>Burkholderiaceae</taxon>
        <taxon>Caballeronia</taxon>
    </lineage>
</organism>
<dbReference type="GO" id="GO:0005694">
    <property type="term" value="C:chromosome"/>
    <property type="evidence" value="ECO:0007669"/>
    <property type="project" value="TreeGrafter"/>
</dbReference>
<dbReference type="Pfam" id="PF17762">
    <property type="entry name" value="HTH_ParB"/>
    <property type="match status" value="1"/>
</dbReference>
<dbReference type="NCBIfam" id="TIGR00180">
    <property type="entry name" value="parB_part"/>
    <property type="match status" value="1"/>
</dbReference>
<dbReference type="SMART" id="SM00470">
    <property type="entry name" value="ParB"/>
    <property type="match status" value="1"/>
</dbReference>
<dbReference type="InterPro" id="IPR022396">
    <property type="entry name" value="PRTRC_ParB"/>
</dbReference>
<dbReference type="InterPro" id="IPR036086">
    <property type="entry name" value="ParB/Sulfiredoxin_sf"/>
</dbReference>
<dbReference type="Pfam" id="PF02195">
    <property type="entry name" value="ParB_N"/>
    <property type="match status" value="1"/>
</dbReference>
<dbReference type="InterPro" id="IPR041468">
    <property type="entry name" value="HTH_ParB/Spo0J"/>
</dbReference>
<dbReference type="Proteomes" id="UP000054870">
    <property type="component" value="Unassembled WGS sequence"/>
</dbReference>
<proteinExistence type="inferred from homology"/>
<dbReference type="RefSeq" id="WP_061128465.1">
    <property type="nucleotide sequence ID" value="NZ_FCOF02000076.1"/>
</dbReference>
<evidence type="ECO:0000256" key="2">
    <source>
        <dbReference type="ARBA" id="ARBA00022829"/>
    </source>
</evidence>
<evidence type="ECO:0000256" key="3">
    <source>
        <dbReference type="SAM" id="MobiDB-lite"/>
    </source>
</evidence>
<dbReference type="InterPro" id="IPR004437">
    <property type="entry name" value="ParB/RepB/Spo0J"/>
</dbReference>
<sequence length="561" mass="60272">MQQQPTLALKHIQVSVNPRKYFDPAEMEELTASVREKGVIQPVIVRTLADGGYALVAGGRRYKAALAAHGDDYEIPVVVREIDEAEAKQLAIIENIQRADMSPAEEAIAAAEQVGLCKGDRDEVARIFGWSRATLDKRLALMNCSTGVLDALSTRQILLGHAELLAALPKETQDKLLPVIVKEGKPVAEVKKTIEQIACSLAAAIFDKANCAGCPHNSSTQGEMFGESIGTGNCTNRTCYNEKTEKMLDATATGLRDEYPVVRIVRAGDNHTRVQLSVDGPKGVGEEQAKACHACQNYGAAVSALPDSIGKVYKGQCFDTVCNMKKVAANLQAVKAATQPKAAETAQAGKSGGKSAGKAAPISASDAKATGANSSVTVVSESDRIKSYRVALWRKALRREVGSDPMLAQRYLVAIALSDQMRCVDHKTLSGIWEKLTQEQIPAGDVTKAAAATAAAEDAQMAHAVTGVTIAAIQGLDVQYLTRLCKHHRLDLAKHWKLCKEFLELITKSEMMVVADELGIRAALGDNFKKVFGKSKSEVIDALLTVDGFDYTGKIPKVLKF</sequence>
<dbReference type="OrthoDB" id="9796891at2"/>
<keyword evidence="6" id="KW-1185">Reference proteome</keyword>
<gene>
    <name evidence="5" type="ORF">AWB75_06874</name>
</gene>
<evidence type="ECO:0000256" key="1">
    <source>
        <dbReference type="ARBA" id="ARBA00006295"/>
    </source>
</evidence>
<dbReference type="NCBIfam" id="TIGR03734">
    <property type="entry name" value="PRTRC_parB"/>
    <property type="match status" value="1"/>
</dbReference>